<dbReference type="EMBL" id="QQAZ01000013">
    <property type="protein sequence ID" value="RDI45345.1"/>
    <property type="molecule type" value="Genomic_DNA"/>
</dbReference>
<sequence>MPQKDVGIPSYTALADKLDVAWRDIHESHTPVPDKVRNSLRNSDNAKTWVEAVIENHNSLVGEWPKPGIGINEHCLNLIYEAVTEADREMPGYEDKQQEEANEIDRLTTQLENRTLELEKVTQQLKETRQQLEEVSSGDGGAEKPSWDPEDLGDWPVQDGLGASGGSAISDDWAMDDELSSLDENSGSTDETIGEQDPGGLGLVPDEFEADPSEPTMPSSQGMGSAFDSTAGLMNSLWPAIAGMNNPMMRQPYEQYPPRPPEGVEPRETIVAPPAVAPPPPAPAAAPPNPAAPVPPPSQPAVASSGAPAQPAGNGMPPRTPGTDGAIDYTFPDGEVQKVPAVVAQALDSAFSNASGTDAQAAYAQTPAKWSDKKQIGDRVGPSELKTGDVADWKNRTALLRVLGPDGGDRVEAIVEGQLQHLVAEQIDEITDSGGEFGPFAGFVHPRGLETAAAESDSGVPATVPPSDEPAGPAAPVEI</sequence>
<feature type="compositionally biased region" description="Polar residues" evidence="1">
    <location>
        <begin position="182"/>
        <end position="191"/>
    </location>
</feature>
<name>A0A370GNP2_9NOCA</name>
<accession>A0A370GNP2</accession>
<evidence type="ECO:0000313" key="3">
    <source>
        <dbReference type="Proteomes" id="UP000255355"/>
    </source>
</evidence>
<gene>
    <name evidence="2" type="ORF">DFR68_113116</name>
</gene>
<proteinExistence type="predicted"/>
<feature type="region of interest" description="Disordered" evidence="1">
    <location>
        <begin position="128"/>
        <end position="228"/>
    </location>
</feature>
<protein>
    <submittedName>
        <fullName evidence="2">Uncharacterized protein</fullName>
    </submittedName>
</protein>
<feature type="compositionally biased region" description="Low complexity" evidence="1">
    <location>
        <begin position="300"/>
        <end position="315"/>
    </location>
</feature>
<evidence type="ECO:0000256" key="1">
    <source>
        <dbReference type="SAM" id="MobiDB-lite"/>
    </source>
</evidence>
<feature type="region of interest" description="Disordered" evidence="1">
    <location>
        <begin position="449"/>
        <end position="479"/>
    </location>
</feature>
<evidence type="ECO:0000313" key="2">
    <source>
        <dbReference type="EMBL" id="RDI45345.1"/>
    </source>
</evidence>
<feature type="region of interest" description="Disordered" evidence="1">
    <location>
        <begin position="249"/>
        <end position="331"/>
    </location>
</feature>
<reference evidence="2 3" key="1">
    <citation type="submission" date="2018-07" db="EMBL/GenBank/DDBJ databases">
        <title>Genomic Encyclopedia of Type Strains, Phase IV (KMG-IV): sequencing the most valuable type-strain genomes for metagenomic binning, comparative biology and taxonomic classification.</title>
        <authorList>
            <person name="Goeker M."/>
        </authorList>
    </citation>
    <scope>NUCLEOTIDE SEQUENCE [LARGE SCALE GENOMIC DNA]</scope>
    <source>
        <strain evidence="2 3">DSM 44952</strain>
    </source>
</reference>
<feature type="compositionally biased region" description="Pro residues" evidence="1">
    <location>
        <begin position="275"/>
        <end position="299"/>
    </location>
</feature>
<comment type="caution">
    <text evidence="2">The sequence shown here is derived from an EMBL/GenBank/DDBJ whole genome shotgun (WGS) entry which is preliminary data.</text>
</comment>
<organism evidence="2 3">
    <name type="scientific">Nocardia mexicana</name>
    <dbReference type="NCBI Taxonomy" id="279262"/>
    <lineage>
        <taxon>Bacteria</taxon>
        <taxon>Bacillati</taxon>
        <taxon>Actinomycetota</taxon>
        <taxon>Actinomycetes</taxon>
        <taxon>Mycobacteriales</taxon>
        <taxon>Nocardiaceae</taxon>
        <taxon>Nocardia</taxon>
    </lineage>
</organism>
<dbReference type="AlphaFoldDB" id="A0A370GNP2"/>
<dbReference type="Proteomes" id="UP000255355">
    <property type="component" value="Unassembled WGS sequence"/>
</dbReference>
<keyword evidence="3" id="KW-1185">Reference proteome</keyword>